<dbReference type="Gene3D" id="1.10.10.10">
    <property type="entry name" value="Winged helix-like DNA-binding domain superfamily/Winged helix DNA-binding domain"/>
    <property type="match status" value="1"/>
</dbReference>
<dbReference type="EMBL" id="MPRJ01000028">
    <property type="protein sequence ID" value="OOZ36712.1"/>
    <property type="molecule type" value="Genomic_DNA"/>
</dbReference>
<evidence type="ECO:0000256" key="1">
    <source>
        <dbReference type="ARBA" id="ARBA00023125"/>
    </source>
</evidence>
<dbReference type="RefSeq" id="WP_245832016.1">
    <property type="nucleotide sequence ID" value="NZ_MPRJ01000028.1"/>
</dbReference>
<comment type="caution">
    <text evidence="4">The sequence shown here is derived from an EMBL/GenBank/DDBJ whole genome shotgun (WGS) entry which is preliminary data.</text>
</comment>
<dbReference type="InterPro" id="IPR001867">
    <property type="entry name" value="OmpR/PhoB-type_DNA-bd"/>
</dbReference>
<dbReference type="PROSITE" id="PS51755">
    <property type="entry name" value="OMPR_PHOB"/>
    <property type="match status" value="1"/>
</dbReference>
<name>A0A1T2KV61_9GAMM</name>
<organism evidence="4 5">
    <name type="scientific">Solemya velesiana gill symbiont</name>
    <dbReference type="NCBI Taxonomy" id="1918948"/>
    <lineage>
        <taxon>Bacteria</taxon>
        <taxon>Pseudomonadati</taxon>
        <taxon>Pseudomonadota</taxon>
        <taxon>Gammaproteobacteria</taxon>
        <taxon>sulfur-oxidizing symbionts</taxon>
    </lineage>
</organism>
<dbReference type="GO" id="GO:0003677">
    <property type="term" value="F:DNA binding"/>
    <property type="evidence" value="ECO:0007669"/>
    <property type="project" value="UniProtKB-UniRule"/>
</dbReference>
<dbReference type="InterPro" id="IPR016032">
    <property type="entry name" value="Sig_transdc_resp-reg_C-effctor"/>
</dbReference>
<dbReference type="AlphaFoldDB" id="A0A1T2KV61"/>
<dbReference type="GO" id="GO:0000160">
    <property type="term" value="P:phosphorelay signal transduction system"/>
    <property type="evidence" value="ECO:0007669"/>
    <property type="project" value="InterPro"/>
</dbReference>
<evidence type="ECO:0000256" key="2">
    <source>
        <dbReference type="PROSITE-ProRule" id="PRU01091"/>
    </source>
</evidence>
<accession>A0A1T2KV61</accession>
<dbReference type="SUPFAM" id="SSF46894">
    <property type="entry name" value="C-terminal effector domain of the bipartite response regulators"/>
    <property type="match status" value="1"/>
</dbReference>
<gene>
    <name evidence="4" type="ORF">BOW51_05755</name>
</gene>
<feature type="DNA-binding region" description="OmpR/PhoB-type" evidence="2">
    <location>
        <begin position="208"/>
        <end position="305"/>
    </location>
</feature>
<dbReference type="GO" id="GO:0006355">
    <property type="term" value="P:regulation of DNA-templated transcription"/>
    <property type="evidence" value="ECO:0007669"/>
    <property type="project" value="InterPro"/>
</dbReference>
<dbReference type="Pfam" id="PF00486">
    <property type="entry name" value="Trans_reg_C"/>
    <property type="match status" value="1"/>
</dbReference>
<reference evidence="4 5" key="1">
    <citation type="submission" date="2016-11" db="EMBL/GenBank/DDBJ databases">
        <title>Mixed transmission modes and dynamic genome evolution in an obligate animal-bacterial symbiosis.</title>
        <authorList>
            <person name="Russell S.L."/>
            <person name="Corbett-Detig R.B."/>
            <person name="Cavanaugh C.M."/>
        </authorList>
    </citation>
    <scope>NUCLEOTIDE SEQUENCE [LARGE SCALE GENOMIC DNA]</scope>
    <source>
        <strain evidence="4">Se-Cadez</strain>
    </source>
</reference>
<evidence type="ECO:0000259" key="3">
    <source>
        <dbReference type="PROSITE" id="PS51755"/>
    </source>
</evidence>
<feature type="domain" description="OmpR/PhoB-type" evidence="3">
    <location>
        <begin position="208"/>
        <end position="305"/>
    </location>
</feature>
<dbReference type="SMART" id="SM00862">
    <property type="entry name" value="Trans_reg_C"/>
    <property type="match status" value="1"/>
</dbReference>
<sequence>MLYLIENPVVREAFFPSGTNRLAVEPASSAETDELHQIIAEHEGPDASRLLSNWWHRMPQTFSTIRGSEGEITGFYCKLEPTTTSHAWLQEDPVTDVWFEHLRSKPIPEEQTVLFCRRWISRPVGEAPSESQAAAWLDLKRTYMEMRPHLRRIYLTVCDLPAYAPVAQRLGFEVLSGKEVELDGNLYHSAVLDFGPESVDGWLSNLAASELGIEQETSLLDTASRELVMGDKRVPLTPLEFGVFNHLTNNKGNAVSRSELLQEVWGTSYEGGSNVVDSVVRGLRRKLGSQAKCIETVTGVGYRLR</sequence>
<keyword evidence="5" id="KW-1185">Reference proteome</keyword>
<keyword evidence="1 2" id="KW-0238">DNA-binding</keyword>
<dbReference type="CDD" id="cd00383">
    <property type="entry name" value="trans_reg_C"/>
    <property type="match status" value="1"/>
</dbReference>
<evidence type="ECO:0000313" key="5">
    <source>
        <dbReference type="Proteomes" id="UP000190896"/>
    </source>
</evidence>
<dbReference type="Proteomes" id="UP000190896">
    <property type="component" value="Unassembled WGS sequence"/>
</dbReference>
<proteinExistence type="predicted"/>
<dbReference type="InterPro" id="IPR036388">
    <property type="entry name" value="WH-like_DNA-bd_sf"/>
</dbReference>
<protein>
    <recommendedName>
        <fullName evidence="3">OmpR/PhoB-type domain-containing protein</fullName>
    </recommendedName>
</protein>
<evidence type="ECO:0000313" key="4">
    <source>
        <dbReference type="EMBL" id="OOZ36712.1"/>
    </source>
</evidence>